<dbReference type="InterPro" id="IPR029016">
    <property type="entry name" value="GAF-like_dom_sf"/>
</dbReference>
<dbReference type="InterPro" id="IPR036388">
    <property type="entry name" value="WH-like_DNA-bd_sf"/>
</dbReference>
<sequence>MADQLLGLLLREHTPDDVHQLLTRAVLAAVPAADAVSLTTATPAGATSSAWTGLLAHELDEAQRVAGTGPVVTAARTAQTQLLPDVRTDERWPQFRAAAVRQGALGCAALPVPVPVEGLGVALALYSCDAGALGEQTVAALTTELPAVGVVLANVHEYARARDEVDQLREAVAHRAVIEQAKGMLAARTGVTPEEAFSQLRVLSSHTNTKVRTLAQQVVARTLPDELFASLQP</sequence>
<dbReference type="Proteomes" id="UP000199022">
    <property type="component" value="Unassembled WGS sequence"/>
</dbReference>
<dbReference type="PIRSF" id="PIRSF036625">
    <property type="entry name" value="GAF_ANTAR"/>
    <property type="match status" value="1"/>
</dbReference>
<accession>A0A1I1G9S7</accession>
<proteinExistence type="predicted"/>
<name>A0A1I1G9S7_9ACTN</name>
<dbReference type="SUPFAM" id="SSF55781">
    <property type="entry name" value="GAF domain-like"/>
    <property type="match status" value="1"/>
</dbReference>
<dbReference type="AlphaFoldDB" id="A0A1I1G9S7"/>
<reference evidence="5" key="1">
    <citation type="submission" date="2016-10" db="EMBL/GenBank/DDBJ databases">
        <authorList>
            <person name="Varghese N."/>
            <person name="Submissions S."/>
        </authorList>
    </citation>
    <scope>NUCLEOTIDE SEQUENCE [LARGE SCALE GENOMIC DNA]</scope>
    <source>
        <strain evidence="5">DSM 45962</strain>
    </source>
</reference>
<protein>
    <submittedName>
        <fullName evidence="4">ANTAR domain-containing protein</fullName>
    </submittedName>
</protein>
<gene>
    <name evidence="4" type="ORF">SAMN05661030_0061</name>
</gene>
<dbReference type="InterPro" id="IPR011006">
    <property type="entry name" value="CheY-like_superfamily"/>
</dbReference>
<dbReference type="Gene3D" id="1.10.10.10">
    <property type="entry name" value="Winged helix-like DNA-binding domain superfamily/Winged helix DNA-binding domain"/>
    <property type="match status" value="1"/>
</dbReference>
<evidence type="ECO:0000256" key="1">
    <source>
        <dbReference type="ARBA" id="ARBA00023015"/>
    </source>
</evidence>
<keyword evidence="5" id="KW-1185">Reference proteome</keyword>
<dbReference type="SMART" id="SM01012">
    <property type="entry name" value="ANTAR"/>
    <property type="match status" value="1"/>
</dbReference>
<dbReference type="InterPro" id="IPR012074">
    <property type="entry name" value="GAF_ANTAR"/>
</dbReference>
<evidence type="ECO:0000313" key="5">
    <source>
        <dbReference type="Proteomes" id="UP000199022"/>
    </source>
</evidence>
<dbReference type="Pfam" id="PF03861">
    <property type="entry name" value="ANTAR"/>
    <property type="match status" value="1"/>
</dbReference>
<keyword evidence="2" id="KW-0804">Transcription</keyword>
<dbReference type="InterPro" id="IPR005561">
    <property type="entry name" value="ANTAR"/>
</dbReference>
<evidence type="ECO:0000313" key="4">
    <source>
        <dbReference type="EMBL" id="SFC08497.1"/>
    </source>
</evidence>
<keyword evidence="1" id="KW-0805">Transcription regulation</keyword>
<dbReference type="PROSITE" id="PS50921">
    <property type="entry name" value="ANTAR"/>
    <property type="match status" value="1"/>
</dbReference>
<dbReference type="STRING" id="1225127.SAMN05661030_0061"/>
<dbReference type="Gene3D" id="3.30.450.40">
    <property type="match status" value="1"/>
</dbReference>
<dbReference type="GO" id="GO:0003723">
    <property type="term" value="F:RNA binding"/>
    <property type="evidence" value="ECO:0007669"/>
    <property type="project" value="InterPro"/>
</dbReference>
<dbReference type="SUPFAM" id="SSF52172">
    <property type="entry name" value="CheY-like"/>
    <property type="match status" value="1"/>
</dbReference>
<evidence type="ECO:0000259" key="3">
    <source>
        <dbReference type="PROSITE" id="PS50921"/>
    </source>
</evidence>
<feature type="domain" description="ANTAR" evidence="3">
    <location>
        <begin position="158"/>
        <end position="219"/>
    </location>
</feature>
<evidence type="ECO:0000256" key="2">
    <source>
        <dbReference type="ARBA" id="ARBA00023163"/>
    </source>
</evidence>
<organism evidence="4 5">
    <name type="scientific">Klenkia taihuensis</name>
    <dbReference type="NCBI Taxonomy" id="1225127"/>
    <lineage>
        <taxon>Bacteria</taxon>
        <taxon>Bacillati</taxon>
        <taxon>Actinomycetota</taxon>
        <taxon>Actinomycetes</taxon>
        <taxon>Geodermatophilales</taxon>
        <taxon>Geodermatophilaceae</taxon>
        <taxon>Klenkia</taxon>
    </lineage>
</organism>
<dbReference type="EMBL" id="FOMD01000001">
    <property type="protein sequence ID" value="SFC08497.1"/>
    <property type="molecule type" value="Genomic_DNA"/>
</dbReference>